<dbReference type="SUPFAM" id="SSF50891">
    <property type="entry name" value="Cyclophilin-like"/>
    <property type="match status" value="1"/>
</dbReference>
<keyword evidence="4 5" id="KW-0413">Isomerase</keyword>
<protein>
    <recommendedName>
        <fullName evidence="5">Peptidyl-prolyl cis-trans isomerase</fullName>
        <shortName evidence="5">PPIase</shortName>
        <ecNumber evidence="5">5.2.1.8</ecNumber>
    </recommendedName>
</protein>
<dbReference type="AlphaFoldDB" id="A0AAD3HQR7"/>
<feature type="domain" description="PPIase cyclophilin-type" evidence="6">
    <location>
        <begin position="42"/>
        <end position="198"/>
    </location>
</feature>
<sequence>MGQAQSGISKEAIAEMAKAKTAYLPPLGPPNPANPLVYFDIKLGRSADATPLGRIVMELKADVTPKTAENFRQLCLREPGKGFKASRFHRVIPGFMCQGGDFTRDNGTGGVSIYGARFPDENFRLAHTGAGVLSMANAGPNTNGSQFFLCTAQTPWLNGKHVVFGQVVEGYEVVKAVEACGSRSGATAFDVMVAECGELKPGATAAAAAGQQQAAATSAAAAGSGGALGATVRSFASMSRAAAAARAFSGGAYCRPAVCPQRLTTPLAVPAAPLRAVLRQHAGLARSALQTARALAM</sequence>
<name>A0AAD3HQR7_9CHLO</name>
<dbReference type="GO" id="GO:0003755">
    <property type="term" value="F:peptidyl-prolyl cis-trans isomerase activity"/>
    <property type="evidence" value="ECO:0007669"/>
    <property type="project" value="UniProtKB-UniRule"/>
</dbReference>
<dbReference type="FunFam" id="2.40.100.10:FF:000013">
    <property type="entry name" value="Peptidyl-prolyl cis-trans isomerase"/>
    <property type="match status" value="1"/>
</dbReference>
<dbReference type="PROSITE" id="PS00170">
    <property type="entry name" value="CSA_PPIASE_1"/>
    <property type="match status" value="1"/>
</dbReference>
<evidence type="ECO:0000259" key="6">
    <source>
        <dbReference type="PROSITE" id="PS50072"/>
    </source>
</evidence>
<dbReference type="CDD" id="cd01926">
    <property type="entry name" value="cyclophilin_ABH_like"/>
    <property type="match status" value="1"/>
</dbReference>
<proteinExistence type="inferred from homology"/>
<evidence type="ECO:0000256" key="1">
    <source>
        <dbReference type="ARBA" id="ARBA00000971"/>
    </source>
</evidence>
<dbReference type="GO" id="GO:0006457">
    <property type="term" value="P:protein folding"/>
    <property type="evidence" value="ECO:0007669"/>
    <property type="project" value="InterPro"/>
</dbReference>
<keyword evidence="8" id="KW-1185">Reference proteome</keyword>
<evidence type="ECO:0000256" key="2">
    <source>
        <dbReference type="ARBA" id="ARBA00007365"/>
    </source>
</evidence>
<dbReference type="PANTHER" id="PTHR11071:SF558">
    <property type="entry name" value="YCF3-RELATED"/>
    <property type="match status" value="1"/>
</dbReference>
<accession>A0AAD3HQR7</accession>
<dbReference type="PROSITE" id="PS50072">
    <property type="entry name" value="CSA_PPIASE_2"/>
    <property type="match status" value="1"/>
</dbReference>
<dbReference type="Pfam" id="PF00160">
    <property type="entry name" value="Pro_isomerase"/>
    <property type="match status" value="1"/>
</dbReference>
<dbReference type="InterPro" id="IPR002130">
    <property type="entry name" value="Cyclophilin-type_PPIase_dom"/>
</dbReference>
<dbReference type="InterPro" id="IPR029000">
    <property type="entry name" value="Cyclophilin-like_dom_sf"/>
</dbReference>
<gene>
    <name evidence="7" type="ORF">Agub_g11198</name>
</gene>
<evidence type="ECO:0000256" key="4">
    <source>
        <dbReference type="ARBA" id="ARBA00023235"/>
    </source>
</evidence>
<dbReference type="Gene3D" id="2.40.100.10">
    <property type="entry name" value="Cyclophilin-like"/>
    <property type="match status" value="1"/>
</dbReference>
<organism evidence="7 8">
    <name type="scientific">Astrephomene gubernaculifera</name>
    <dbReference type="NCBI Taxonomy" id="47775"/>
    <lineage>
        <taxon>Eukaryota</taxon>
        <taxon>Viridiplantae</taxon>
        <taxon>Chlorophyta</taxon>
        <taxon>core chlorophytes</taxon>
        <taxon>Chlorophyceae</taxon>
        <taxon>CS clade</taxon>
        <taxon>Chlamydomonadales</taxon>
        <taxon>Astrephomenaceae</taxon>
        <taxon>Astrephomene</taxon>
    </lineage>
</organism>
<dbReference type="Proteomes" id="UP001054857">
    <property type="component" value="Unassembled WGS sequence"/>
</dbReference>
<dbReference type="PANTHER" id="PTHR11071">
    <property type="entry name" value="PEPTIDYL-PROLYL CIS-TRANS ISOMERASE"/>
    <property type="match status" value="1"/>
</dbReference>
<evidence type="ECO:0000313" key="7">
    <source>
        <dbReference type="EMBL" id="GFR49175.1"/>
    </source>
</evidence>
<dbReference type="GO" id="GO:0016018">
    <property type="term" value="F:cyclosporin A binding"/>
    <property type="evidence" value="ECO:0007669"/>
    <property type="project" value="TreeGrafter"/>
</dbReference>
<comment type="caution">
    <text evidence="7">The sequence shown here is derived from an EMBL/GenBank/DDBJ whole genome shotgun (WGS) entry which is preliminary data.</text>
</comment>
<comment type="catalytic activity">
    <reaction evidence="1 5">
        <text>[protein]-peptidylproline (omega=180) = [protein]-peptidylproline (omega=0)</text>
        <dbReference type="Rhea" id="RHEA:16237"/>
        <dbReference type="Rhea" id="RHEA-COMP:10747"/>
        <dbReference type="Rhea" id="RHEA-COMP:10748"/>
        <dbReference type="ChEBI" id="CHEBI:83833"/>
        <dbReference type="ChEBI" id="CHEBI:83834"/>
        <dbReference type="EC" id="5.2.1.8"/>
    </reaction>
</comment>
<comment type="similarity">
    <text evidence="2 5">Belongs to the cyclophilin-type PPIase family.</text>
</comment>
<dbReference type="EC" id="5.2.1.8" evidence="5"/>
<dbReference type="GO" id="GO:0005737">
    <property type="term" value="C:cytoplasm"/>
    <property type="evidence" value="ECO:0007669"/>
    <property type="project" value="TreeGrafter"/>
</dbReference>
<reference evidence="7 8" key="1">
    <citation type="journal article" date="2021" name="Sci. Rep.">
        <title>Genome sequencing of the multicellular alga Astrephomene provides insights into convergent evolution of germ-soma differentiation.</title>
        <authorList>
            <person name="Yamashita S."/>
            <person name="Yamamoto K."/>
            <person name="Matsuzaki R."/>
            <person name="Suzuki S."/>
            <person name="Yamaguchi H."/>
            <person name="Hirooka S."/>
            <person name="Minakuchi Y."/>
            <person name="Miyagishima S."/>
            <person name="Kawachi M."/>
            <person name="Toyoda A."/>
            <person name="Nozaki H."/>
        </authorList>
    </citation>
    <scope>NUCLEOTIDE SEQUENCE [LARGE SCALE GENOMIC DNA]</scope>
    <source>
        <strain evidence="7 8">NIES-4017</strain>
    </source>
</reference>
<evidence type="ECO:0000313" key="8">
    <source>
        <dbReference type="Proteomes" id="UP001054857"/>
    </source>
</evidence>
<dbReference type="InterPro" id="IPR020892">
    <property type="entry name" value="Cyclophilin-type_PPIase_CS"/>
</dbReference>
<evidence type="ECO:0000256" key="3">
    <source>
        <dbReference type="ARBA" id="ARBA00023110"/>
    </source>
</evidence>
<dbReference type="EMBL" id="BMAR01000028">
    <property type="protein sequence ID" value="GFR49175.1"/>
    <property type="molecule type" value="Genomic_DNA"/>
</dbReference>
<keyword evidence="3 5" id="KW-0697">Rotamase</keyword>
<evidence type="ECO:0000256" key="5">
    <source>
        <dbReference type="RuleBase" id="RU363019"/>
    </source>
</evidence>
<comment type="function">
    <text evidence="5">PPIases accelerate the folding of proteins. It catalyzes the cis-trans isomerization of proline imidic peptide bonds in oligopeptides.</text>
</comment>
<dbReference type="PRINTS" id="PR00153">
    <property type="entry name" value="CSAPPISMRASE"/>
</dbReference>